<dbReference type="Pfam" id="PF02990">
    <property type="entry name" value="EMP70"/>
    <property type="match status" value="1"/>
</dbReference>
<dbReference type="GO" id="GO:0000139">
    <property type="term" value="C:Golgi membrane"/>
    <property type="evidence" value="ECO:0007669"/>
    <property type="project" value="UniProtKB-SubCell"/>
</dbReference>
<evidence type="ECO:0000256" key="2">
    <source>
        <dbReference type="ARBA" id="ARBA00004653"/>
    </source>
</evidence>
<comment type="subcellular location">
    <subcellularLocation>
        <location evidence="1">Endosome membrane</location>
        <topology evidence="1">Multi-pass membrane protein</topology>
    </subcellularLocation>
    <subcellularLocation>
        <location evidence="2">Golgi apparatus membrane</location>
        <topology evidence="2">Multi-pass membrane protein</topology>
    </subcellularLocation>
</comment>
<comment type="caution">
    <text evidence="10">The sequence shown here is derived from an EMBL/GenBank/DDBJ whole genome shotgun (WGS) entry which is preliminary data.</text>
</comment>
<evidence type="ECO:0000256" key="6">
    <source>
        <dbReference type="ARBA" id="ARBA00022753"/>
    </source>
</evidence>
<feature type="transmembrane region" description="Helical" evidence="9">
    <location>
        <begin position="412"/>
        <end position="438"/>
    </location>
</feature>
<evidence type="ECO:0000256" key="7">
    <source>
        <dbReference type="ARBA" id="ARBA00022989"/>
    </source>
</evidence>
<feature type="transmembrane region" description="Helical" evidence="9">
    <location>
        <begin position="303"/>
        <end position="333"/>
    </location>
</feature>
<keyword evidence="5" id="KW-0732">Signal</keyword>
<dbReference type="GO" id="GO:0010008">
    <property type="term" value="C:endosome membrane"/>
    <property type="evidence" value="ECO:0007669"/>
    <property type="project" value="UniProtKB-SubCell"/>
</dbReference>
<evidence type="ECO:0000256" key="5">
    <source>
        <dbReference type="ARBA" id="ARBA00022729"/>
    </source>
</evidence>
<evidence type="ECO:0000256" key="3">
    <source>
        <dbReference type="ARBA" id="ARBA00005227"/>
    </source>
</evidence>
<evidence type="ECO:0000313" key="10">
    <source>
        <dbReference type="EMBL" id="KAK9126386.1"/>
    </source>
</evidence>
<dbReference type="InterPro" id="IPR004240">
    <property type="entry name" value="EMP70"/>
</dbReference>
<dbReference type="AlphaFoldDB" id="A0AAP0P3R0"/>
<keyword evidence="6" id="KW-0967">Endosome</keyword>
<keyword evidence="8 9" id="KW-0472">Membrane</keyword>
<feature type="transmembrane region" description="Helical" evidence="9">
    <location>
        <begin position="339"/>
        <end position="361"/>
    </location>
</feature>
<organism evidence="10 11">
    <name type="scientific">Stephania cephalantha</name>
    <dbReference type="NCBI Taxonomy" id="152367"/>
    <lineage>
        <taxon>Eukaryota</taxon>
        <taxon>Viridiplantae</taxon>
        <taxon>Streptophyta</taxon>
        <taxon>Embryophyta</taxon>
        <taxon>Tracheophyta</taxon>
        <taxon>Spermatophyta</taxon>
        <taxon>Magnoliopsida</taxon>
        <taxon>Ranunculales</taxon>
        <taxon>Menispermaceae</taxon>
        <taxon>Menispermoideae</taxon>
        <taxon>Cissampelideae</taxon>
        <taxon>Stephania</taxon>
    </lineage>
</organism>
<feature type="transmembrane region" description="Helical" evidence="9">
    <location>
        <begin position="532"/>
        <end position="549"/>
    </location>
</feature>
<feature type="transmembrane region" description="Helical" evidence="9">
    <location>
        <begin position="499"/>
        <end position="520"/>
    </location>
</feature>
<reference evidence="10 11" key="1">
    <citation type="submission" date="2024-01" db="EMBL/GenBank/DDBJ databases">
        <title>Genome assemblies of Stephania.</title>
        <authorList>
            <person name="Yang L."/>
        </authorList>
    </citation>
    <scope>NUCLEOTIDE SEQUENCE [LARGE SCALE GENOMIC DNA]</scope>
    <source>
        <strain evidence="10">JXDWG</strain>
        <tissue evidence="10">Leaf</tissue>
    </source>
</reference>
<evidence type="ECO:0000256" key="1">
    <source>
        <dbReference type="ARBA" id="ARBA00004337"/>
    </source>
</evidence>
<protein>
    <recommendedName>
        <fullName evidence="9">Transmembrane 9 superfamily member</fullName>
    </recommendedName>
</protein>
<evidence type="ECO:0000256" key="4">
    <source>
        <dbReference type="ARBA" id="ARBA00022692"/>
    </source>
</evidence>
<proteinExistence type="inferred from homology"/>
<keyword evidence="7 9" id="KW-1133">Transmembrane helix</keyword>
<dbReference type="Proteomes" id="UP001419268">
    <property type="component" value="Unassembled WGS sequence"/>
</dbReference>
<evidence type="ECO:0000313" key="11">
    <source>
        <dbReference type="Proteomes" id="UP001419268"/>
    </source>
</evidence>
<feature type="transmembrane region" description="Helical" evidence="9">
    <location>
        <begin position="569"/>
        <end position="596"/>
    </location>
</feature>
<dbReference type="PANTHER" id="PTHR10766">
    <property type="entry name" value="TRANSMEMBRANE 9 SUPERFAMILY PROTEIN"/>
    <property type="match status" value="1"/>
</dbReference>
<evidence type="ECO:0000256" key="9">
    <source>
        <dbReference type="RuleBase" id="RU363079"/>
    </source>
</evidence>
<keyword evidence="4 9" id="KW-0812">Transmembrane</keyword>
<name>A0AAP0P3R0_9MAGN</name>
<dbReference type="PANTHER" id="PTHR10766:SF119">
    <property type="entry name" value="TRANSMEMBRANE 9 SUPERFAMILY MEMBER 5"/>
    <property type="match status" value="1"/>
</dbReference>
<evidence type="ECO:0000256" key="8">
    <source>
        <dbReference type="ARBA" id="ARBA00023136"/>
    </source>
</evidence>
<feature type="transmembrane region" description="Helical" evidence="9">
    <location>
        <begin position="243"/>
        <end position="267"/>
    </location>
</feature>
<dbReference type="GO" id="GO:0072657">
    <property type="term" value="P:protein localization to membrane"/>
    <property type="evidence" value="ECO:0007669"/>
    <property type="project" value="TreeGrafter"/>
</dbReference>
<gene>
    <name evidence="10" type="ORF">Scep_015232</name>
</gene>
<keyword evidence="11" id="KW-1185">Reference proteome</keyword>
<dbReference type="EMBL" id="JBBNAG010000006">
    <property type="protein sequence ID" value="KAK9126386.1"/>
    <property type="molecule type" value="Genomic_DNA"/>
</dbReference>
<feature type="transmembrane region" description="Helical" evidence="9">
    <location>
        <begin position="373"/>
        <end position="392"/>
    </location>
</feature>
<sequence length="606" mass="68779">MAGEIRFRRVALLFIIIIIAVFAMSSLRISGASQSDSRYAVGEDVALLVNKPISSEYRMDSKAGSQCESIQLGFMLCRVKGILDQLTKKEESLGEVLNGDRLTNSLYELKFRVVKNMQTLCNKNLTIDEVAKFRHAVRNDFYFKMLYDNLPLWGFIGKVEDFNFPDEPMLRYYLFTHFEFDVLYNEDQVIEVKVLADPNYTVDITEDVETNVKFTYSVFWDATSTPFDKRVEKYLGPTVFQRIHWFSVINSLVLIILMAARLCILFIRTLKKDLIRCSVEEGGDTEEIDWSLLHRDVFRYPHFTSLFCAILGTGMQLLILVCIVFLLAFLGFFPLNQGLVNAFTIMPYALTSGVAGFAAASFQAQMRGTKVEVVNSVILAAFLYTGPLYLTFSALNTIAISYRATAAVPFGTILVIILIWLFVAIPLLLLGGLLGNAFRPNILSSYATKELPSEIPVLAWYVKSPCQICMAGFLLYFSIELDLHYVYASLWSHKIYTSTNFLFIKFILLILLTAMLGIYLTYLQLSAGDHRWWWRSVLNGGFTSVFVFGHSLRFYAQSNMSGLMQLAFFIGYNACICFAFFLVLGTISFLASAIFVRRIYGVAKLE</sequence>
<accession>A0AAP0P3R0</accession>
<comment type="similarity">
    <text evidence="3 9">Belongs to the nonaspanin (TM9SF) (TC 9.A.2) family.</text>
</comment>